<reference evidence="4 5" key="1">
    <citation type="submission" date="2023-08" db="EMBL/GenBank/DDBJ databases">
        <title>Black Yeasts Isolated from many extreme environments.</title>
        <authorList>
            <person name="Coleine C."/>
            <person name="Stajich J.E."/>
            <person name="Selbmann L."/>
        </authorList>
    </citation>
    <scope>NUCLEOTIDE SEQUENCE [LARGE SCALE GENOMIC DNA]</scope>
    <source>
        <strain evidence="4 5">CCFEE 5935</strain>
    </source>
</reference>
<keyword evidence="2" id="KW-0521">NADP</keyword>
<dbReference type="Proteomes" id="UP001337655">
    <property type="component" value="Unassembled WGS sequence"/>
</dbReference>
<name>A0AAV9PQ36_9PEZI</name>
<dbReference type="PANTHER" id="PTHR42748:SF7">
    <property type="entry name" value="NMRA LIKE REDOX SENSOR 1-RELATED"/>
    <property type="match status" value="1"/>
</dbReference>
<dbReference type="Gene3D" id="3.40.50.720">
    <property type="entry name" value="NAD(P)-binding Rossmann-like Domain"/>
    <property type="match status" value="1"/>
</dbReference>
<organism evidence="4 5">
    <name type="scientific">Saxophila tyrrhenica</name>
    <dbReference type="NCBI Taxonomy" id="1690608"/>
    <lineage>
        <taxon>Eukaryota</taxon>
        <taxon>Fungi</taxon>
        <taxon>Dikarya</taxon>
        <taxon>Ascomycota</taxon>
        <taxon>Pezizomycotina</taxon>
        <taxon>Dothideomycetes</taxon>
        <taxon>Dothideomycetidae</taxon>
        <taxon>Mycosphaerellales</taxon>
        <taxon>Extremaceae</taxon>
        <taxon>Saxophila</taxon>
    </lineage>
</organism>
<keyword evidence="5" id="KW-1185">Reference proteome</keyword>
<dbReference type="RefSeq" id="XP_064664228.1">
    <property type="nucleotide sequence ID" value="XM_064797994.1"/>
</dbReference>
<evidence type="ECO:0000256" key="2">
    <source>
        <dbReference type="ARBA" id="ARBA00022857"/>
    </source>
</evidence>
<dbReference type="InterPro" id="IPR036291">
    <property type="entry name" value="NAD(P)-bd_dom_sf"/>
</dbReference>
<dbReference type="InterPro" id="IPR008030">
    <property type="entry name" value="NmrA-like"/>
</dbReference>
<evidence type="ECO:0000259" key="3">
    <source>
        <dbReference type="Pfam" id="PF05368"/>
    </source>
</evidence>
<dbReference type="EMBL" id="JAVRRT010000001">
    <property type="protein sequence ID" value="KAK5175590.1"/>
    <property type="molecule type" value="Genomic_DNA"/>
</dbReference>
<dbReference type="SUPFAM" id="SSF51735">
    <property type="entry name" value="NAD(P)-binding Rossmann-fold domains"/>
    <property type="match status" value="1"/>
</dbReference>
<evidence type="ECO:0000313" key="5">
    <source>
        <dbReference type="Proteomes" id="UP001337655"/>
    </source>
</evidence>
<sequence length="296" mass="32678">MSVDTNNDLILITAASGKQARGLLPHLTGTWKHLRLNVASQASADRLKQQYPGADVTQHDISDPHACDTMLQGVTACFLVTPAFHPQETQCGINVINAARSSMQKMMNHDAKRYIEEYLVESGVPHTIIQPTHLMETLPLAKIVEEAEKDGKASHPLFWDPSVPSTSVSTRDVGEAAAKILAERERHFSATYQLVGTRAPISYTQIAAIVSEEIGKPFSIEQKPIDDGVKAFNSMMTSGKPETADFLMKQGPARMFMYYNGRGIIGNPNVLEMLLGRKALDYRDWVKMGLKEIKGQ</sequence>
<comment type="caution">
    <text evidence="4">The sequence shown here is derived from an EMBL/GenBank/DDBJ whole genome shotgun (WGS) entry which is preliminary data.</text>
</comment>
<feature type="domain" description="NmrA-like" evidence="3">
    <location>
        <begin position="7"/>
        <end position="226"/>
    </location>
</feature>
<dbReference type="AlphaFoldDB" id="A0AAV9PQ36"/>
<comment type="similarity">
    <text evidence="1">Belongs to the NmrA-type oxidoreductase family.</text>
</comment>
<accession>A0AAV9PQ36</accession>
<proteinExistence type="inferred from homology"/>
<gene>
    <name evidence="4" type="ORF">LTR77_000729</name>
</gene>
<dbReference type="Pfam" id="PF05368">
    <property type="entry name" value="NmrA"/>
    <property type="match status" value="1"/>
</dbReference>
<dbReference type="Gene3D" id="3.90.25.10">
    <property type="entry name" value="UDP-galactose 4-epimerase, domain 1"/>
    <property type="match status" value="1"/>
</dbReference>
<dbReference type="InterPro" id="IPR051164">
    <property type="entry name" value="NmrA-like_oxidored"/>
</dbReference>
<evidence type="ECO:0000256" key="1">
    <source>
        <dbReference type="ARBA" id="ARBA00006328"/>
    </source>
</evidence>
<dbReference type="GeneID" id="89922079"/>
<protein>
    <recommendedName>
        <fullName evidence="3">NmrA-like domain-containing protein</fullName>
    </recommendedName>
</protein>
<dbReference type="PANTHER" id="PTHR42748">
    <property type="entry name" value="NITROGEN METABOLITE REPRESSION PROTEIN NMRA FAMILY MEMBER"/>
    <property type="match status" value="1"/>
</dbReference>
<evidence type="ECO:0000313" key="4">
    <source>
        <dbReference type="EMBL" id="KAK5175590.1"/>
    </source>
</evidence>